<dbReference type="PANTHER" id="PTHR30487:SF0">
    <property type="entry name" value="PREPILIN LEADER PEPTIDASE_N-METHYLTRANSFERASE-RELATED"/>
    <property type="match status" value="1"/>
</dbReference>
<dbReference type="Gene3D" id="1.20.120.1220">
    <property type="match status" value="1"/>
</dbReference>
<keyword evidence="3" id="KW-1003">Cell membrane</keyword>
<dbReference type="Proteomes" id="UP001205357">
    <property type="component" value="Unassembled WGS sequence"/>
</dbReference>
<keyword evidence="9" id="KW-0645">Protease</keyword>
<dbReference type="InterPro" id="IPR050882">
    <property type="entry name" value="Prepilin_peptidase/N-MTase"/>
</dbReference>
<keyword evidence="14" id="KW-1185">Reference proteome</keyword>
<keyword evidence="9" id="KW-0808">Transferase</keyword>
<evidence type="ECO:0000313" key="13">
    <source>
        <dbReference type="EMBL" id="MCS2163304.1"/>
    </source>
</evidence>
<feature type="transmembrane region" description="Helical" evidence="10">
    <location>
        <begin position="242"/>
        <end position="261"/>
    </location>
</feature>
<evidence type="ECO:0000256" key="9">
    <source>
        <dbReference type="RuleBase" id="RU003794"/>
    </source>
</evidence>
<dbReference type="InterPro" id="IPR000045">
    <property type="entry name" value="Prepilin_IV_endopep_pep"/>
</dbReference>
<feature type="transmembrane region" description="Helical" evidence="10">
    <location>
        <begin position="90"/>
        <end position="113"/>
    </location>
</feature>
<sequence length="266" mass="29346">MSALMILREGYPIAFCLMSGILGAILGSFLGVVVERLPARVMAEDAATDSLMYPASHCAQCLHLLNWWENIPLFSWVLLRGRCAHCNTAIPLRLLVTEGLTLLFFALSCWYFPAPQAFLSLWIVWCALLPLTLIDLRHLLLPDAITQPLLWGGLLLSAITGRLPLVDALYGAVAGYLVLWLLYWFFLLLTRREGLGYGDFKLLAALGAWVGWQALPTLVFFAAVCSILFYFCSRRISGELNVIPFGPGLSLAGLTVLILQLSDSGL</sequence>
<feature type="transmembrane region" description="Helical" evidence="10">
    <location>
        <begin position="148"/>
        <end position="165"/>
    </location>
</feature>
<evidence type="ECO:0000259" key="11">
    <source>
        <dbReference type="Pfam" id="PF01478"/>
    </source>
</evidence>
<keyword evidence="5 9" id="KW-0812">Transmembrane</keyword>
<evidence type="ECO:0000256" key="3">
    <source>
        <dbReference type="ARBA" id="ARBA00022475"/>
    </source>
</evidence>
<evidence type="ECO:0000256" key="1">
    <source>
        <dbReference type="ARBA" id="ARBA00004429"/>
    </source>
</evidence>
<comment type="catalytic activity">
    <reaction evidence="9">
        <text>Typically cleaves a -Gly-|-Phe- bond to release an N-terminal, basic peptide of 5-8 residues from type IV prepilin, and then N-methylates the new N-terminal amino group, the methyl donor being S-adenosyl-L-methionine.</text>
        <dbReference type="EC" id="3.4.23.43"/>
    </reaction>
</comment>
<dbReference type="EC" id="3.4.23.43" evidence="9"/>
<evidence type="ECO:0000256" key="8">
    <source>
        <dbReference type="RuleBase" id="RU003793"/>
    </source>
</evidence>
<evidence type="ECO:0000256" key="6">
    <source>
        <dbReference type="ARBA" id="ARBA00022989"/>
    </source>
</evidence>
<accession>A0ABT2E600</accession>
<dbReference type="Pfam" id="PF01478">
    <property type="entry name" value="Peptidase_A24"/>
    <property type="match status" value="1"/>
</dbReference>
<comment type="similarity">
    <text evidence="2 8">Belongs to the peptidase A24 family.</text>
</comment>
<keyword evidence="6 10" id="KW-1133">Transmembrane helix</keyword>
<feature type="transmembrane region" description="Helical" evidence="10">
    <location>
        <begin position="12"/>
        <end position="34"/>
    </location>
</feature>
<gene>
    <name evidence="13" type="ORF">MUU47_19665</name>
</gene>
<reference evidence="13 14" key="1">
    <citation type="submission" date="2022-04" db="EMBL/GenBank/DDBJ databases">
        <title>Proposal of a three novel species of Scandinavium, Scandinavium hiltneri, Scandinavium manionii, Scandinavium tedordense.</title>
        <authorList>
            <person name="Maddock D.W."/>
            <person name="Brady C.L."/>
            <person name="Denman S."/>
            <person name="Arnold D."/>
        </authorList>
    </citation>
    <scope>NUCLEOTIDE SEQUENCE [LARGE SCALE GENOMIC DNA]</scope>
    <source>
        <strain evidence="13 14">H11S7</strain>
    </source>
</reference>
<dbReference type="EC" id="2.1.1.-" evidence="9"/>
<feature type="transmembrane region" description="Helical" evidence="10">
    <location>
        <begin position="171"/>
        <end position="190"/>
    </location>
</feature>
<evidence type="ECO:0000256" key="2">
    <source>
        <dbReference type="ARBA" id="ARBA00005801"/>
    </source>
</evidence>
<feature type="domain" description="Prepilin peptidase A24 N-terminal" evidence="12">
    <location>
        <begin position="21"/>
        <end position="112"/>
    </location>
</feature>
<dbReference type="PRINTS" id="PR00864">
    <property type="entry name" value="PREPILNPTASE"/>
</dbReference>
<evidence type="ECO:0000256" key="5">
    <source>
        <dbReference type="ARBA" id="ARBA00022692"/>
    </source>
</evidence>
<feature type="transmembrane region" description="Helical" evidence="10">
    <location>
        <begin position="202"/>
        <end position="230"/>
    </location>
</feature>
<proteinExistence type="inferred from homology"/>
<keyword evidence="7 10" id="KW-0472">Membrane</keyword>
<keyword evidence="9" id="KW-0378">Hydrolase</keyword>
<dbReference type="InterPro" id="IPR010627">
    <property type="entry name" value="Prepilin_pept_A24_N"/>
</dbReference>
<dbReference type="Pfam" id="PF06750">
    <property type="entry name" value="A24_N_bact"/>
    <property type="match status" value="1"/>
</dbReference>
<comment type="caution">
    <text evidence="13">The sequence shown here is derived from an EMBL/GenBank/DDBJ whole genome shotgun (WGS) entry which is preliminary data.</text>
</comment>
<keyword evidence="4" id="KW-0997">Cell inner membrane</keyword>
<protein>
    <recommendedName>
        <fullName evidence="9">Prepilin leader peptidase/N-methyltransferase</fullName>
        <ecNumber evidence="9">2.1.1.-</ecNumber>
        <ecNumber evidence="9">3.4.23.43</ecNumber>
    </recommendedName>
</protein>
<evidence type="ECO:0000256" key="4">
    <source>
        <dbReference type="ARBA" id="ARBA00022519"/>
    </source>
</evidence>
<dbReference type="RefSeq" id="WP_258989845.1">
    <property type="nucleotide sequence ID" value="NZ_JALIGE010000076.1"/>
</dbReference>
<dbReference type="InterPro" id="IPR014032">
    <property type="entry name" value="Peptidase_A24A_bac"/>
</dbReference>
<dbReference type="EMBL" id="JALIGE010000076">
    <property type="protein sequence ID" value="MCS2163304.1"/>
    <property type="molecule type" value="Genomic_DNA"/>
</dbReference>
<comment type="function">
    <text evidence="9">Plays an essential role in type IV pili and type II pseudopili formation by proteolytically removing the leader sequence from substrate proteins and subsequently monomethylating the alpha-amino group of the newly exposed N-terminal phenylalanine.</text>
</comment>
<dbReference type="PANTHER" id="PTHR30487">
    <property type="entry name" value="TYPE 4 PREPILIN-LIKE PROTEINS LEADER PEPTIDE-PROCESSING ENZYME"/>
    <property type="match status" value="1"/>
</dbReference>
<feature type="domain" description="Prepilin type IV endopeptidase peptidase" evidence="11">
    <location>
        <begin position="123"/>
        <end position="229"/>
    </location>
</feature>
<evidence type="ECO:0000313" key="14">
    <source>
        <dbReference type="Proteomes" id="UP001205357"/>
    </source>
</evidence>
<name>A0ABT2E600_9ENTR</name>
<evidence type="ECO:0000256" key="10">
    <source>
        <dbReference type="SAM" id="Phobius"/>
    </source>
</evidence>
<keyword evidence="9" id="KW-0511">Multifunctional enzyme</keyword>
<evidence type="ECO:0000259" key="12">
    <source>
        <dbReference type="Pfam" id="PF06750"/>
    </source>
</evidence>
<evidence type="ECO:0000256" key="7">
    <source>
        <dbReference type="ARBA" id="ARBA00023136"/>
    </source>
</evidence>
<comment type="subcellular location">
    <subcellularLocation>
        <location evidence="1">Cell inner membrane</location>
        <topology evidence="1">Multi-pass membrane protein</topology>
    </subcellularLocation>
    <subcellularLocation>
        <location evidence="9">Cell membrane</location>
        <topology evidence="9">Multi-pass membrane protein</topology>
    </subcellularLocation>
</comment>
<organism evidence="13 14">
    <name type="scientific">Scandinavium hiltneri</name>
    <dbReference type="NCBI Taxonomy" id="2926519"/>
    <lineage>
        <taxon>Bacteria</taxon>
        <taxon>Pseudomonadati</taxon>
        <taxon>Pseudomonadota</taxon>
        <taxon>Gammaproteobacteria</taxon>
        <taxon>Enterobacterales</taxon>
        <taxon>Enterobacteriaceae</taxon>
        <taxon>Scandinavium</taxon>
    </lineage>
</organism>
<keyword evidence="9" id="KW-0489">Methyltransferase</keyword>